<reference evidence="3" key="1">
    <citation type="journal article" date="2021" name="Proc. Natl. Acad. Sci. U.S.A.">
        <title>Three genomes in the algal genus Volvox reveal the fate of a haploid sex-determining region after a transition to homothallism.</title>
        <authorList>
            <person name="Yamamoto K."/>
            <person name="Hamaji T."/>
            <person name="Kawai-Toyooka H."/>
            <person name="Matsuzaki R."/>
            <person name="Takahashi F."/>
            <person name="Nishimura Y."/>
            <person name="Kawachi M."/>
            <person name="Noguchi H."/>
            <person name="Minakuchi Y."/>
            <person name="Umen J.G."/>
            <person name="Toyoda A."/>
            <person name="Nozaki H."/>
        </authorList>
    </citation>
    <scope>NUCLEOTIDE SEQUENCE</scope>
    <source>
        <strain evidence="3">NIES-3780</strain>
    </source>
</reference>
<dbReference type="PANTHER" id="PTHR31389">
    <property type="entry name" value="LD39211P"/>
    <property type="match status" value="1"/>
</dbReference>
<comment type="caution">
    <text evidence="3">The sequence shown here is derived from an EMBL/GenBank/DDBJ whole genome shotgun (WGS) entry which is preliminary data.</text>
</comment>
<dbReference type="Pfam" id="PF24793">
    <property type="entry name" value="GINT1_N"/>
    <property type="match status" value="2"/>
</dbReference>
<feature type="transmembrane region" description="Helical" evidence="1">
    <location>
        <begin position="23"/>
        <end position="43"/>
    </location>
</feature>
<evidence type="ECO:0000256" key="1">
    <source>
        <dbReference type="SAM" id="Phobius"/>
    </source>
</evidence>
<dbReference type="Proteomes" id="UP000747399">
    <property type="component" value="Unassembled WGS sequence"/>
</dbReference>
<proteinExistence type="predicted"/>
<name>A0A8J4F3U3_9CHLO</name>
<keyword evidence="1" id="KW-1133">Transmembrane helix</keyword>
<gene>
    <name evidence="3" type="ORF">Vafri_13965</name>
</gene>
<feature type="transmembrane region" description="Helical" evidence="1">
    <location>
        <begin position="531"/>
        <end position="557"/>
    </location>
</feature>
<dbReference type="PANTHER" id="PTHR31389:SF4">
    <property type="entry name" value="LD39211P"/>
    <property type="match status" value="1"/>
</dbReference>
<keyword evidence="1" id="KW-0472">Membrane</keyword>
<sequence>MDVGSEQAGKLQPGTKHRFNNCILVYIFISLGLALVLFLDPLVDRPAGLVKLQWFSRKPLSHGLDACSWDYEGSWKIGLAKGASDPLSLNISSEPVLTCANLVNRTAVSFVADPFLFIPPETSAPQPLLASFLFGNRGSDGVGVVGSVGSGDAAAADPWFAFYEMKNLERYIGELGVAVSYNRGASWHHLGTALSEPFHLSFPHVLYDNMTGQYLMFAETSKAHDGAIRVYGTSLFKFPFGWELLERRYPDDGGWPATRRWFQFGAPAKYVDTAPVWFENRWWIFTTRVGSPGARQPKYTLLLYTADTLLGEWRPHPSNFEGAAAAVALGGRVPFGISADARSARSGGRPFVFNGTLYRWAQDCSRYYGEALLLMRADVANDSSYVERVTARYEPRHDAMSWNAERLHHADVQRMPDGSWVGLVDGDRYGDGTAHFIAREQWFVELKALLLRLVVLQLVLVGLAVALLYGAPFLQSGWRATVYGPYISSLLSRLVLPVKGHFVLPSAFLYRNGGGGYGSGSSCYSPMTRQLGPVATKVAVAVAVSVGVMAFLPWLVYCPRWPISVPPFPSSPHYVPDLPYIDPEAPYNVTNLAVVTGCSATFMDRLENLVASLQHWAPNTRVVVYDMGFTSDQLGEIRCWSGIELRRFPWEKYPSHVRDLRTYAFKGLTFELALREVSNVVLWLDCGLELRGPLASVAETLAANGHVSVQQSSAPGRQGYPFGVMSEKYVRRFFNFTDEEFQRIKDMPYCAGGFQGFVRGSAAHKRILDPLVACSLDPESCIAPPGHNRGQHCYDQTAGTLLIRHNNFSTCLPRELYATSSTRKVSYDPRSSSSPIVVASRRYRQPKPYRGLLRRQRNCSSDPSFNPWRTIASEHTESTISHASLSKTMGGYAGALADFAVQSASCLGLHVTIQLVFWMQVLFLVLQIRFPLLSNDGMARRSGGAHTHPVASACMTVAPSLKMMAAASATMAMISFAVVAFTGRIV</sequence>
<evidence type="ECO:0000313" key="3">
    <source>
        <dbReference type="EMBL" id="GIL58967.1"/>
    </source>
</evidence>
<protein>
    <recommendedName>
        <fullName evidence="2">Glucosamine inositolphosphorylceramide transferase 1 N-terminal domain-containing protein</fullName>
    </recommendedName>
</protein>
<accession>A0A8J4F3U3</accession>
<dbReference type="Pfam" id="PF07801">
    <property type="entry name" value="DUF1647"/>
    <property type="match status" value="1"/>
</dbReference>
<organism evidence="3 4">
    <name type="scientific">Volvox africanus</name>
    <dbReference type="NCBI Taxonomy" id="51714"/>
    <lineage>
        <taxon>Eukaryota</taxon>
        <taxon>Viridiplantae</taxon>
        <taxon>Chlorophyta</taxon>
        <taxon>core chlorophytes</taxon>
        <taxon>Chlorophyceae</taxon>
        <taxon>CS clade</taxon>
        <taxon>Chlamydomonadales</taxon>
        <taxon>Volvocaceae</taxon>
        <taxon>Volvox</taxon>
    </lineage>
</organism>
<keyword evidence="1" id="KW-0812">Transmembrane</keyword>
<feature type="domain" description="Glucosamine inositolphosphorylceramide transferase 1 N-terminal" evidence="2">
    <location>
        <begin position="158"/>
        <end position="244"/>
    </location>
</feature>
<feature type="transmembrane region" description="Helical" evidence="1">
    <location>
        <begin position="965"/>
        <end position="985"/>
    </location>
</feature>
<feature type="domain" description="Glucosamine inositolphosphorylceramide transferase 1 N-terminal" evidence="2">
    <location>
        <begin position="270"/>
        <end position="427"/>
    </location>
</feature>
<dbReference type="AlphaFoldDB" id="A0A8J4F3U3"/>
<evidence type="ECO:0000259" key="2">
    <source>
        <dbReference type="Pfam" id="PF24793"/>
    </source>
</evidence>
<keyword evidence="4" id="KW-1185">Reference proteome</keyword>
<dbReference type="EMBL" id="BNCO01000033">
    <property type="protein sequence ID" value="GIL58967.1"/>
    <property type="molecule type" value="Genomic_DNA"/>
</dbReference>
<evidence type="ECO:0000313" key="4">
    <source>
        <dbReference type="Proteomes" id="UP000747399"/>
    </source>
</evidence>
<dbReference type="InterPro" id="IPR012444">
    <property type="entry name" value="DUF1647"/>
</dbReference>
<dbReference type="InterPro" id="IPR056442">
    <property type="entry name" value="GINT1_N"/>
</dbReference>
<feature type="transmembrane region" description="Helical" evidence="1">
    <location>
        <begin position="449"/>
        <end position="470"/>
    </location>
</feature>